<feature type="transmembrane region" description="Helical" evidence="1">
    <location>
        <begin position="41"/>
        <end position="58"/>
    </location>
</feature>
<dbReference type="FunFam" id="3.20.20.450:FF:000001">
    <property type="entry name" value="Cyclic di-GMP phosphodiesterase yahA"/>
    <property type="match status" value="1"/>
</dbReference>
<evidence type="ECO:0000259" key="4">
    <source>
        <dbReference type="PROSITE" id="PS50883"/>
    </source>
</evidence>
<dbReference type="PROSITE" id="PS50113">
    <property type="entry name" value="PAC"/>
    <property type="match status" value="1"/>
</dbReference>
<dbReference type="SUPFAM" id="SSF55785">
    <property type="entry name" value="PYP-like sensor domain (PAS domain)"/>
    <property type="match status" value="1"/>
</dbReference>
<dbReference type="Proteomes" id="UP000309676">
    <property type="component" value="Unassembled WGS sequence"/>
</dbReference>
<dbReference type="Pfam" id="PF00990">
    <property type="entry name" value="GGDEF"/>
    <property type="match status" value="1"/>
</dbReference>
<dbReference type="CDD" id="cd00130">
    <property type="entry name" value="PAS"/>
    <property type="match status" value="1"/>
</dbReference>
<dbReference type="Gene3D" id="3.30.450.20">
    <property type="entry name" value="PAS domain"/>
    <property type="match status" value="1"/>
</dbReference>
<dbReference type="CDD" id="cd01948">
    <property type="entry name" value="EAL"/>
    <property type="match status" value="1"/>
</dbReference>
<dbReference type="InterPro" id="IPR000700">
    <property type="entry name" value="PAS-assoc_C"/>
</dbReference>
<gene>
    <name evidence="6" type="ORF">FE782_17025</name>
</gene>
<reference evidence="6 7" key="1">
    <citation type="submission" date="2019-05" db="EMBL/GenBank/DDBJ databases">
        <authorList>
            <person name="Narsing Rao M.P."/>
            <person name="Li W.J."/>
        </authorList>
    </citation>
    <scope>NUCLEOTIDE SEQUENCE [LARGE SCALE GENOMIC DNA]</scope>
    <source>
        <strain evidence="6 7">SYSU_K30003</strain>
    </source>
</reference>
<feature type="transmembrane region" description="Helical" evidence="1">
    <location>
        <begin position="12"/>
        <end position="29"/>
    </location>
</feature>
<keyword evidence="1" id="KW-1133">Transmembrane helix</keyword>
<dbReference type="PANTHER" id="PTHR44757">
    <property type="entry name" value="DIGUANYLATE CYCLASE DGCP"/>
    <property type="match status" value="1"/>
</dbReference>
<feature type="domain" description="GGDEF" evidence="5">
    <location>
        <begin position="232"/>
        <end position="364"/>
    </location>
</feature>
<accession>A0A5R9GAH1</accession>
<feature type="domain" description="PAS" evidence="2">
    <location>
        <begin position="77"/>
        <end position="147"/>
    </location>
</feature>
<evidence type="ECO:0000313" key="6">
    <source>
        <dbReference type="EMBL" id="TLS51090.1"/>
    </source>
</evidence>
<dbReference type="InterPro" id="IPR035919">
    <property type="entry name" value="EAL_sf"/>
</dbReference>
<evidence type="ECO:0000259" key="2">
    <source>
        <dbReference type="PROSITE" id="PS50112"/>
    </source>
</evidence>
<feature type="domain" description="PAC" evidence="3">
    <location>
        <begin position="149"/>
        <end position="201"/>
    </location>
</feature>
<keyword evidence="7" id="KW-1185">Reference proteome</keyword>
<dbReference type="InterPro" id="IPR029787">
    <property type="entry name" value="Nucleotide_cyclase"/>
</dbReference>
<evidence type="ECO:0000259" key="5">
    <source>
        <dbReference type="PROSITE" id="PS50887"/>
    </source>
</evidence>
<keyword evidence="1" id="KW-0812">Transmembrane</keyword>
<dbReference type="SUPFAM" id="SSF141868">
    <property type="entry name" value="EAL domain-like"/>
    <property type="match status" value="1"/>
</dbReference>
<dbReference type="CDD" id="cd01949">
    <property type="entry name" value="GGDEF"/>
    <property type="match status" value="1"/>
</dbReference>
<dbReference type="EMBL" id="VCIW01000011">
    <property type="protein sequence ID" value="TLS51090.1"/>
    <property type="molecule type" value="Genomic_DNA"/>
</dbReference>
<dbReference type="InterPro" id="IPR035965">
    <property type="entry name" value="PAS-like_dom_sf"/>
</dbReference>
<feature type="domain" description="EAL" evidence="4">
    <location>
        <begin position="373"/>
        <end position="626"/>
    </location>
</feature>
<proteinExistence type="predicted"/>
<dbReference type="SUPFAM" id="SSF55073">
    <property type="entry name" value="Nucleotide cyclase"/>
    <property type="match status" value="1"/>
</dbReference>
<evidence type="ECO:0000313" key="7">
    <source>
        <dbReference type="Proteomes" id="UP000309676"/>
    </source>
</evidence>
<dbReference type="PROSITE" id="PS50112">
    <property type="entry name" value="PAS"/>
    <property type="match status" value="1"/>
</dbReference>
<dbReference type="InterPro" id="IPR000160">
    <property type="entry name" value="GGDEF_dom"/>
</dbReference>
<evidence type="ECO:0000256" key="1">
    <source>
        <dbReference type="SAM" id="Phobius"/>
    </source>
</evidence>
<dbReference type="NCBIfam" id="TIGR00254">
    <property type="entry name" value="GGDEF"/>
    <property type="match status" value="1"/>
</dbReference>
<dbReference type="PANTHER" id="PTHR44757:SF2">
    <property type="entry name" value="BIOFILM ARCHITECTURE MAINTENANCE PROTEIN MBAA"/>
    <property type="match status" value="1"/>
</dbReference>
<dbReference type="Gene3D" id="3.20.20.450">
    <property type="entry name" value="EAL domain"/>
    <property type="match status" value="1"/>
</dbReference>
<dbReference type="SMART" id="SM00091">
    <property type="entry name" value="PAS"/>
    <property type="match status" value="1"/>
</dbReference>
<dbReference type="Pfam" id="PF00563">
    <property type="entry name" value="EAL"/>
    <property type="match status" value="1"/>
</dbReference>
<dbReference type="Gene3D" id="3.30.70.270">
    <property type="match status" value="1"/>
</dbReference>
<dbReference type="OrthoDB" id="9759607at2"/>
<dbReference type="NCBIfam" id="TIGR00229">
    <property type="entry name" value="sensory_box"/>
    <property type="match status" value="1"/>
</dbReference>
<dbReference type="AlphaFoldDB" id="A0A5R9GAH1"/>
<dbReference type="InterPro" id="IPR001633">
    <property type="entry name" value="EAL_dom"/>
</dbReference>
<dbReference type="InterPro" id="IPR000014">
    <property type="entry name" value="PAS"/>
</dbReference>
<sequence length="636" mass="70813">MRKLPFLNPKSLTVIAVAAQAAAFLVWLAQGGGHSPSDRAYAWIAAILLVAAAAGIIWRSRSEKADEASVERKLAQKDEVFTSLFDSIPVAITLLDRSGAFVRTNPASRIITGYAESEVIGKSFTEFIHVNHLNETMRRFQQTLGGDVSTFHSVIVLNTGYPADIHVTTLPIKDDKRNITGVIAIYEDITKKRQTEERIKHMAYYDDLTGLPNRRLFRDMVAEYLVSAGDRTRVYVVLLNVDRFKLVNGSLGQDIGDMLLLQLADRLNRSVSDFGVAARMEGDEFGILFRDSGGAVLPGDLAHRITEELDEPFLIQEYTLHISTSMGIAVGCGGADESVLLKNAGVALSKAKERGKNGYELYTPEMDELYLSKFTMENDLRKAIQDGEFVLVYQPQVHIPSFEIVGTEALIRWRHPERGIVSPGEFIPIAEETGLIVPLSEWVIREACRQNRAWQLDGLPPIPVSVNLSVRQFLQPNLTERVAAILIETDLAPEYLELEITESMTMDVEFATAALMRLKELGLRISIDDFGTGYSSLNYLKSFPVDKLKIDRSFVRDIMDDPNDAAIVRTIITMAHHLGQTVIAEGVETEEQLAYLRTYGCDELQGYLYSPPLSPEKLRERLQSEANRVQGGTSTA</sequence>
<keyword evidence="1" id="KW-0472">Membrane</keyword>
<name>A0A5R9GAH1_9BACL</name>
<dbReference type="SMART" id="SM00052">
    <property type="entry name" value="EAL"/>
    <property type="match status" value="1"/>
</dbReference>
<dbReference type="InterPro" id="IPR043128">
    <property type="entry name" value="Rev_trsase/Diguanyl_cyclase"/>
</dbReference>
<dbReference type="PROSITE" id="PS50887">
    <property type="entry name" value="GGDEF"/>
    <property type="match status" value="1"/>
</dbReference>
<organism evidence="6 7">
    <name type="scientific">Paenibacillus antri</name>
    <dbReference type="NCBI Taxonomy" id="2582848"/>
    <lineage>
        <taxon>Bacteria</taxon>
        <taxon>Bacillati</taxon>
        <taxon>Bacillota</taxon>
        <taxon>Bacilli</taxon>
        <taxon>Bacillales</taxon>
        <taxon>Paenibacillaceae</taxon>
        <taxon>Paenibacillus</taxon>
    </lineage>
</organism>
<protein>
    <submittedName>
        <fullName evidence="6">EAL domain-containing protein</fullName>
    </submittedName>
</protein>
<dbReference type="Pfam" id="PF13426">
    <property type="entry name" value="PAS_9"/>
    <property type="match status" value="1"/>
</dbReference>
<dbReference type="PROSITE" id="PS50883">
    <property type="entry name" value="EAL"/>
    <property type="match status" value="1"/>
</dbReference>
<comment type="caution">
    <text evidence="6">The sequence shown here is derived from an EMBL/GenBank/DDBJ whole genome shotgun (WGS) entry which is preliminary data.</text>
</comment>
<dbReference type="RefSeq" id="WP_138195442.1">
    <property type="nucleotide sequence ID" value="NZ_VCIW01000011.1"/>
</dbReference>
<evidence type="ECO:0000259" key="3">
    <source>
        <dbReference type="PROSITE" id="PS50113"/>
    </source>
</evidence>
<dbReference type="InterPro" id="IPR052155">
    <property type="entry name" value="Biofilm_reg_signaling"/>
</dbReference>
<dbReference type="SMART" id="SM00267">
    <property type="entry name" value="GGDEF"/>
    <property type="match status" value="1"/>
</dbReference>